<proteinExistence type="predicted"/>
<comment type="caution">
    <text evidence="1">The sequence shown here is derived from an EMBL/GenBank/DDBJ whole genome shotgun (WGS) entry which is preliminary data.</text>
</comment>
<dbReference type="InterPro" id="IPR029058">
    <property type="entry name" value="AB_hydrolase_fold"/>
</dbReference>
<dbReference type="EMBL" id="JABJWC010000008">
    <property type="protein sequence ID" value="NPC65775.1"/>
    <property type="molecule type" value="Genomic_DNA"/>
</dbReference>
<dbReference type="SUPFAM" id="SSF53474">
    <property type="entry name" value="alpha/beta-Hydrolases"/>
    <property type="match status" value="1"/>
</dbReference>
<evidence type="ECO:0000313" key="1">
    <source>
        <dbReference type="EMBL" id="NPC65775.1"/>
    </source>
</evidence>
<sequence>MKVLMIHGIGQERSTQEELLEMWIESLHTVAPGLLKGAETQMAYYGTTLADWTTGNAAVAMGAGQTDVNIDDKDEMTFLTTALEEAASEQNLTMADIVAAGQLEHDAVPMDSTLGRFLVGLVRALEKISPLKGSVLLRVLKQAHTYLSSPGAGNAVDNIIRPYLQRSPQVLITHSLGTVIAFRLLREMQERGTEIDIPLLITMGSPLGLEVFKQKLGPPRMKPDCVKRWMNFYDPSDFVTLGKALQKEFAAGIEDDDTVNNFTNNTHGIAGYLPHYGVVNALKSVL</sequence>
<keyword evidence="2" id="KW-1185">Reference proteome</keyword>
<organism evidence="1 2">
    <name type="scientific">Komagataeibacter melomenusus</name>
    <dbReference type="NCBI Taxonomy" id="2766578"/>
    <lineage>
        <taxon>Bacteria</taxon>
        <taxon>Pseudomonadati</taxon>
        <taxon>Pseudomonadota</taxon>
        <taxon>Alphaproteobacteria</taxon>
        <taxon>Acetobacterales</taxon>
        <taxon>Acetobacteraceae</taxon>
        <taxon>Komagataeibacter</taxon>
    </lineage>
</organism>
<gene>
    <name evidence="1" type="ORF">HNW77_05080</name>
</gene>
<dbReference type="Proteomes" id="UP000623090">
    <property type="component" value="Unassembled WGS sequence"/>
</dbReference>
<accession>A0ABX2ABW6</accession>
<name>A0ABX2ABW6_9PROT</name>
<evidence type="ECO:0000313" key="2">
    <source>
        <dbReference type="Proteomes" id="UP000623090"/>
    </source>
</evidence>
<reference evidence="1 2" key="1">
    <citation type="journal article" date="2020" name="Microorganisms">
        <title>Description of Komagataeibacter melaceti sp. nov. and Komagataeibacter melomenusus sp. nov. Isolated from Apple Cider Vinegar.</title>
        <authorList>
            <person name="Maric L."/>
            <person name="Cleenwerck I."/>
            <person name="Accetto T."/>
            <person name="Vandamme P."/>
            <person name="Trcek J."/>
        </authorList>
    </citation>
    <scope>NUCLEOTIDE SEQUENCE [LARGE SCALE GENOMIC DNA]</scope>
    <source>
        <strain evidence="1 2">AV436</strain>
    </source>
</reference>
<protein>
    <recommendedName>
        <fullName evidence="3">Alpha/beta hydrolase</fullName>
    </recommendedName>
</protein>
<evidence type="ECO:0008006" key="3">
    <source>
        <dbReference type="Google" id="ProtNLM"/>
    </source>
</evidence>